<accession>A0A0D0BWJ7</accession>
<evidence type="ECO:0000313" key="1">
    <source>
        <dbReference type="EMBL" id="KIK47303.1"/>
    </source>
</evidence>
<reference evidence="1 2" key="1">
    <citation type="submission" date="2014-04" db="EMBL/GenBank/DDBJ databases">
        <authorList>
            <consortium name="DOE Joint Genome Institute"/>
            <person name="Kuo A."/>
            <person name="Ruytinx J."/>
            <person name="Rineau F."/>
            <person name="Colpaert J."/>
            <person name="Kohler A."/>
            <person name="Nagy L.G."/>
            <person name="Floudas D."/>
            <person name="Copeland A."/>
            <person name="Barry K.W."/>
            <person name="Cichocki N."/>
            <person name="Veneault-Fourrey C."/>
            <person name="LaButti K."/>
            <person name="Lindquist E.A."/>
            <person name="Lipzen A."/>
            <person name="Lundell T."/>
            <person name="Morin E."/>
            <person name="Murat C."/>
            <person name="Sun H."/>
            <person name="Tunlid A."/>
            <person name="Henrissat B."/>
            <person name="Grigoriev I.V."/>
            <person name="Hibbett D.S."/>
            <person name="Martin F."/>
            <person name="Nordberg H.P."/>
            <person name="Cantor M.N."/>
            <person name="Hua S.X."/>
        </authorList>
    </citation>
    <scope>NUCLEOTIDE SEQUENCE [LARGE SCALE GENOMIC DNA]</scope>
    <source>
        <strain evidence="1 2">UH-Slu-Lm8-n1</strain>
    </source>
</reference>
<dbReference type="Proteomes" id="UP000054485">
    <property type="component" value="Unassembled WGS sequence"/>
</dbReference>
<name>A0A0D0BWJ7_9AGAM</name>
<organism evidence="1 2">
    <name type="scientific">Suillus luteus UH-Slu-Lm8-n1</name>
    <dbReference type="NCBI Taxonomy" id="930992"/>
    <lineage>
        <taxon>Eukaryota</taxon>
        <taxon>Fungi</taxon>
        <taxon>Dikarya</taxon>
        <taxon>Basidiomycota</taxon>
        <taxon>Agaricomycotina</taxon>
        <taxon>Agaricomycetes</taxon>
        <taxon>Agaricomycetidae</taxon>
        <taxon>Boletales</taxon>
        <taxon>Suillineae</taxon>
        <taxon>Suillaceae</taxon>
        <taxon>Suillus</taxon>
    </lineage>
</organism>
<dbReference type="InParanoid" id="A0A0D0BWJ7"/>
<gene>
    <name evidence="1" type="ORF">CY34DRAFT_799460</name>
</gene>
<dbReference type="AlphaFoldDB" id="A0A0D0BWJ7"/>
<proteinExistence type="predicted"/>
<dbReference type="EMBL" id="KN835148">
    <property type="protein sequence ID" value="KIK47303.1"/>
    <property type="molecule type" value="Genomic_DNA"/>
</dbReference>
<protein>
    <submittedName>
        <fullName evidence="1">Uncharacterized protein</fullName>
    </submittedName>
</protein>
<dbReference type="HOGENOM" id="CLU_2307905_0_0_1"/>
<evidence type="ECO:0000313" key="2">
    <source>
        <dbReference type="Proteomes" id="UP000054485"/>
    </source>
</evidence>
<keyword evidence="2" id="KW-1185">Reference proteome</keyword>
<reference evidence="2" key="2">
    <citation type="submission" date="2015-01" db="EMBL/GenBank/DDBJ databases">
        <title>Evolutionary Origins and Diversification of the Mycorrhizal Mutualists.</title>
        <authorList>
            <consortium name="DOE Joint Genome Institute"/>
            <consortium name="Mycorrhizal Genomics Consortium"/>
            <person name="Kohler A."/>
            <person name="Kuo A."/>
            <person name="Nagy L.G."/>
            <person name="Floudas D."/>
            <person name="Copeland A."/>
            <person name="Barry K.W."/>
            <person name="Cichocki N."/>
            <person name="Veneault-Fourrey C."/>
            <person name="LaButti K."/>
            <person name="Lindquist E.A."/>
            <person name="Lipzen A."/>
            <person name="Lundell T."/>
            <person name="Morin E."/>
            <person name="Murat C."/>
            <person name="Riley R."/>
            <person name="Ohm R."/>
            <person name="Sun H."/>
            <person name="Tunlid A."/>
            <person name="Henrissat B."/>
            <person name="Grigoriev I.V."/>
            <person name="Hibbett D.S."/>
            <person name="Martin F."/>
        </authorList>
    </citation>
    <scope>NUCLEOTIDE SEQUENCE [LARGE SCALE GENOMIC DNA]</scope>
    <source>
        <strain evidence="2">UH-Slu-Lm8-n1</strain>
    </source>
</reference>
<sequence>MTTQPRPYVCSRICGVIRNDGLEGTETVLVTGSVSLSSAPAIRERLKWAVCRGDSRKHINHHTAVNDRGHQDTALQSLLWDSFAEKPSKASRQHYVWFHS</sequence>